<sequence length="375" mass="41686">MRFTISSTALLSRLQSVSRVIASKNSISILDNILFELQGGKLKVTASDSETTMETAIEVNESDADGQFTVSGKSILDVLREIPEQPISIDVNTETYELKVGYMNGQLSLVGQNPLEYPKTPQIVKDDQLVEISVPASVLLNGISRTQFATDNNEFRATMNGIYFDLTADDLTFVASNGHILVRCKTNKVHSEGKAAFILPKKPALLMKNILPKEDGDVRVMFNSRNAVFIMTDYILTCRLTEGRYPNYNAVIPKNPSNKITIDRLTLIGALKRVAICSMQSGGLIRWTLGNPEFVKMSGQDMDFSFSGEETVPCLYEGVEMEIGFNSMFLIEMLQNIDSEQILIELVDQTRAGIITPIEQDDDEDLLMLLTPMML</sequence>
<dbReference type="InterPro" id="IPR046938">
    <property type="entry name" value="DNA_clamp_sf"/>
</dbReference>
<evidence type="ECO:0000313" key="14">
    <source>
        <dbReference type="EMBL" id="HJD52318.1"/>
    </source>
</evidence>
<comment type="function">
    <text evidence="10">Confers DNA tethering and processivity to DNA polymerases and other proteins. Acts as a clamp, forming a ring around DNA (a reaction catalyzed by the clamp-loading complex) which diffuses in an ATP-independent manner freely and bidirectionally along dsDNA. Initially characterized for its ability to contact the catalytic subunit of DNA polymerase III (Pol III), a complex, multichain enzyme responsible for most of the replicative synthesis in bacteria; Pol III exhibits 3'-5' exonuclease proofreading activity. The beta chain is required for initiation of replication as well as for processivity of DNA replication.</text>
</comment>
<dbReference type="InterPro" id="IPR001001">
    <property type="entry name" value="DNA_polIII_beta"/>
</dbReference>
<feature type="domain" description="DNA polymerase III beta sliding clamp N-terminal" evidence="11">
    <location>
        <begin position="1"/>
        <end position="120"/>
    </location>
</feature>
<reference evidence="14" key="1">
    <citation type="journal article" date="2021" name="PeerJ">
        <title>Extensive microbial diversity within the chicken gut microbiome revealed by metagenomics and culture.</title>
        <authorList>
            <person name="Gilroy R."/>
            <person name="Ravi A."/>
            <person name="Getino M."/>
            <person name="Pursley I."/>
            <person name="Horton D.L."/>
            <person name="Alikhan N.F."/>
            <person name="Baker D."/>
            <person name="Gharbi K."/>
            <person name="Hall N."/>
            <person name="Watson M."/>
            <person name="Adriaenssens E.M."/>
            <person name="Foster-Nyarko E."/>
            <person name="Jarju S."/>
            <person name="Secka A."/>
            <person name="Antonio M."/>
            <person name="Oren A."/>
            <person name="Chaudhuri R.R."/>
            <person name="La Ragione R."/>
            <person name="Hildebrand F."/>
            <person name="Pallen M.J."/>
        </authorList>
    </citation>
    <scope>NUCLEOTIDE SEQUENCE</scope>
    <source>
        <strain evidence="14">MalCec1-1739</strain>
    </source>
</reference>
<evidence type="ECO:0000259" key="11">
    <source>
        <dbReference type="Pfam" id="PF00712"/>
    </source>
</evidence>
<evidence type="ECO:0000256" key="10">
    <source>
        <dbReference type="PIRNR" id="PIRNR000804"/>
    </source>
</evidence>
<comment type="subcellular location">
    <subcellularLocation>
        <location evidence="1 10">Cytoplasm</location>
    </subcellularLocation>
</comment>
<accession>A0A9D2UH25</accession>
<evidence type="ECO:0000259" key="12">
    <source>
        <dbReference type="Pfam" id="PF02767"/>
    </source>
</evidence>
<keyword evidence="7 10" id="KW-0235">DNA replication</keyword>
<keyword evidence="5 10" id="KW-0808">Transferase</keyword>
<dbReference type="Pfam" id="PF02768">
    <property type="entry name" value="DNA_pol3_beta_3"/>
    <property type="match status" value="1"/>
</dbReference>
<dbReference type="PIRSF" id="PIRSF000804">
    <property type="entry name" value="DNA_pol_III_b"/>
    <property type="match status" value="1"/>
</dbReference>
<dbReference type="Pfam" id="PF00712">
    <property type="entry name" value="DNA_pol3_beta"/>
    <property type="match status" value="1"/>
</dbReference>
<dbReference type="SMART" id="SM00480">
    <property type="entry name" value="POL3Bc"/>
    <property type="match status" value="1"/>
</dbReference>
<keyword evidence="9" id="KW-0238">DNA-binding</keyword>
<evidence type="ECO:0000256" key="1">
    <source>
        <dbReference type="ARBA" id="ARBA00004496"/>
    </source>
</evidence>
<dbReference type="AlphaFoldDB" id="A0A9D2UH25"/>
<dbReference type="Proteomes" id="UP000787625">
    <property type="component" value="Unassembled WGS sequence"/>
</dbReference>
<evidence type="ECO:0000313" key="15">
    <source>
        <dbReference type="Proteomes" id="UP000787625"/>
    </source>
</evidence>
<keyword evidence="4 10" id="KW-0963">Cytoplasm</keyword>
<comment type="similarity">
    <text evidence="2 10">Belongs to the beta sliding clamp family.</text>
</comment>
<organism evidence="14 15">
    <name type="scientific">Candidatus Avibacteroides avistercoris</name>
    <dbReference type="NCBI Taxonomy" id="2840690"/>
    <lineage>
        <taxon>Bacteria</taxon>
        <taxon>Pseudomonadati</taxon>
        <taxon>Bacteroidota</taxon>
        <taxon>Bacteroidia</taxon>
        <taxon>Bacteroidales</taxon>
        <taxon>Bacteroidaceae</taxon>
        <taxon>Bacteroidaceae incertae sedis</taxon>
        <taxon>Candidatus Avibacteroides</taxon>
    </lineage>
</organism>
<dbReference type="CDD" id="cd00140">
    <property type="entry name" value="beta_clamp"/>
    <property type="match status" value="1"/>
</dbReference>
<gene>
    <name evidence="14" type="primary">dnaN</name>
    <name evidence="14" type="ORF">IAA93_01115</name>
</gene>
<evidence type="ECO:0000256" key="6">
    <source>
        <dbReference type="ARBA" id="ARBA00022695"/>
    </source>
</evidence>
<evidence type="ECO:0000256" key="5">
    <source>
        <dbReference type="ARBA" id="ARBA00022679"/>
    </source>
</evidence>
<dbReference type="NCBIfam" id="TIGR00663">
    <property type="entry name" value="dnan"/>
    <property type="match status" value="1"/>
</dbReference>
<dbReference type="Gene3D" id="3.70.10.10">
    <property type="match status" value="1"/>
</dbReference>
<reference evidence="14" key="2">
    <citation type="submission" date="2021-04" db="EMBL/GenBank/DDBJ databases">
        <authorList>
            <person name="Gilroy R."/>
        </authorList>
    </citation>
    <scope>NUCLEOTIDE SEQUENCE</scope>
    <source>
        <strain evidence="14">MalCec1-1739</strain>
    </source>
</reference>
<comment type="subunit">
    <text evidence="10">Forms a ring-shaped head-to-tail homodimer around DNA.</text>
</comment>
<evidence type="ECO:0000256" key="8">
    <source>
        <dbReference type="ARBA" id="ARBA00022932"/>
    </source>
</evidence>
<dbReference type="InterPro" id="IPR022634">
    <property type="entry name" value="DNA_polIII_beta_N"/>
</dbReference>
<dbReference type="InterPro" id="IPR022635">
    <property type="entry name" value="DNA_polIII_beta_C"/>
</dbReference>
<dbReference type="GO" id="GO:0008408">
    <property type="term" value="F:3'-5' exonuclease activity"/>
    <property type="evidence" value="ECO:0007669"/>
    <property type="project" value="InterPro"/>
</dbReference>
<evidence type="ECO:0000259" key="13">
    <source>
        <dbReference type="Pfam" id="PF02768"/>
    </source>
</evidence>
<protein>
    <recommendedName>
        <fullName evidence="3 10">Beta sliding clamp</fullName>
    </recommendedName>
</protein>
<dbReference type="SUPFAM" id="SSF55979">
    <property type="entry name" value="DNA clamp"/>
    <property type="match status" value="3"/>
</dbReference>
<dbReference type="PANTHER" id="PTHR30478:SF0">
    <property type="entry name" value="BETA SLIDING CLAMP"/>
    <property type="match status" value="1"/>
</dbReference>
<dbReference type="EMBL" id="DWUP01000021">
    <property type="protein sequence ID" value="HJD52318.1"/>
    <property type="molecule type" value="Genomic_DNA"/>
</dbReference>
<evidence type="ECO:0000256" key="7">
    <source>
        <dbReference type="ARBA" id="ARBA00022705"/>
    </source>
</evidence>
<keyword evidence="8 10" id="KW-0239">DNA-directed DNA polymerase</keyword>
<comment type="caution">
    <text evidence="14">The sequence shown here is derived from an EMBL/GenBank/DDBJ whole genome shotgun (WGS) entry which is preliminary data.</text>
</comment>
<name>A0A9D2UH25_9BACT</name>
<dbReference type="GO" id="GO:0006271">
    <property type="term" value="P:DNA strand elongation involved in DNA replication"/>
    <property type="evidence" value="ECO:0007669"/>
    <property type="project" value="TreeGrafter"/>
</dbReference>
<dbReference type="GO" id="GO:0003887">
    <property type="term" value="F:DNA-directed DNA polymerase activity"/>
    <property type="evidence" value="ECO:0007669"/>
    <property type="project" value="UniProtKB-UniRule"/>
</dbReference>
<evidence type="ECO:0000256" key="9">
    <source>
        <dbReference type="ARBA" id="ARBA00023125"/>
    </source>
</evidence>
<evidence type="ECO:0000256" key="4">
    <source>
        <dbReference type="ARBA" id="ARBA00022490"/>
    </source>
</evidence>
<dbReference type="Pfam" id="PF02767">
    <property type="entry name" value="DNA_pol3_beta_2"/>
    <property type="match status" value="1"/>
</dbReference>
<evidence type="ECO:0000256" key="2">
    <source>
        <dbReference type="ARBA" id="ARBA00010752"/>
    </source>
</evidence>
<dbReference type="GO" id="GO:0005737">
    <property type="term" value="C:cytoplasm"/>
    <property type="evidence" value="ECO:0007669"/>
    <property type="project" value="UniProtKB-SubCell"/>
</dbReference>
<dbReference type="Gene3D" id="3.10.150.10">
    <property type="entry name" value="DNA Polymerase III, subunit A, domain 2"/>
    <property type="match status" value="1"/>
</dbReference>
<dbReference type="PANTHER" id="PTHR30478">
    <property type="entry name" value="DNA POLYMERASE III SUBUNIT BETA"/>
    <property type="match status" value="1"/>
</dbReference>
<feature type="domain" description="DNA polymerase III beta sliding clamp central" evidence="12">
    <location>
        <begin position="134"/>
        <end position="247"/>
    </location>
</feature>
<dbReference type="GO" id="GO:0009360">
    <property type="term" value="C:DNA polymerase III complex"/>
    <property type="evidence" value="ECO:0007669"/>
    <property type="project" value="InterPro"/>
</dbReference>
<dbReference type="GO" id="GO:0003677">
    <property type="term" value="F:DNA binding"/>
    <property type="evidence" value="ECO:0007669"/>
    <property type="project" value="UniProtKB-UniRule"/>
</dbReference>
<dbReference type="InterPro" id="IPR022637">
    <property type="entry name" value="DNA_polIII_beta_cen"/>
</dbReference>
<keyword evidence="6 10" id="KW-0548">Nucleotidyltransferase</keyword>
<evidence type="ECO:0000256" key="3">
    <source>
        <dbReference type="ARBA" id="ARBA00021035"/>
    </source>
</evidence>
<feature type="domain" description="DNA polymerase III beta sliding clamp C-terminal" evidence="13">
    <location>
        <begin position="251"/>
        <end position="368"/>
    </location>
</feature>
<proteinExistence type="inferred from homology"/>